<dbReference type="AlphaFoldDB" id="A0A8J2M5M8"/>
<evidence type="ECO:0000313" key="1">
    <source>
        <dbReference type="EMBL" id="CAG9534323.1"/>
    </source>
</evidence>
<evidence type="ECO:0000313" key="2">
    <source>
        <dbReference type="Proteomes" id="UP000746747"/>
    </source>
</evidence>
<dbReference type="EMBL" id="CAKAEH010001302">
    <property type="protein sequence ID" value="CAG9534323.1"/>
    <property type="molecule type" value="Genomic_DNA"/>
</dbReference>
<protein>
    <submittedName>
        <fullName evidence="1">Uncharacterized protein</fullName>
    </submittedName>
</protein>
<gene>
    <name evidence="1" type="ORF">CJOHNSTONI_LOCUS4469</name>
</gene>
<reference evidence="1" key="1">
    <citation type="submission" date="2021-09" db="EMBL/GenBank/DDBJ databases">
        <authorList>
            <consortium name="Pathogen Informatics"/>
        </authorList>
    </citation>
    <scope>NUCLEOTIDE SEQUENCE</scope>
</reference>
<proteinExistence type="predicted"/>
<accession>A0A8J2M5M8</accession>
<organism evidence="1 2">
    <name type="scientific">Cercopithifilaria johnstoni</name>
    <dbReference type="NCBI Taxonomy" id="2874296"/>
    <lineage>
        <taxon>Eukaryota</taxon>
        <taxon>Metazoa</taxon>
        <taxon>Ecdysozoa</taxon>
        <taxon>Nematoda</taxon>
        <taxon>Chromadorea</taxon>
        <taxon>Rhabditida</taxon>
        <taxon>Spirurina</taxon>
        <taxon>Spiruromorpha</taxon>
        <taxon>Filarioidea</taxon>
        <taxon>Onchocercidae</taxon>
        <taxon>Cercopithifilaria</taxon>
    </lineage>
</organism>
<keyword evidence="2" id="KW-1185">Reference proteome</keyword>
<dbReference type="Proteomes" id="UP000746747">
    <property type="component" value="Unassembled WGS sequence"/>
</dbReference>
<sequence length="82" mass="9914">MFGMTKVVHLKSCLDARNTKFLQTRKCNRTTMSPSYYLVRLFWRYISPLLLFTARALLRGRVTCTRVALRRYWFRWKSKCEA</sequence>
<comment type="caution">
    <text evidence="1">The sequence shown here is derived from an EMBL/GenBank/DDBJ whole genome shotgun (WGS) entry which is preliminary data.</text>
</comment>
<name>A0A8J2M5M8_9BILA</name>